<proteinExistence type="predicted"/>
<organism evidence="1 2">
    <name type="scientific">Colletotrichum siamense</name>
    <name type="common">Anthracnose fungus</name>
    <dbReference type="NCBI Taxonomy" id="690259"/>
    <lineage>
        <taxon>Eukaryota</taxon>
        <taxon>Fungi</taxon>
        <taxon>Dikarya</taxon>
        <taxon>Ascomycota</taxon>
        <taxon>Pezizomycotina</taxon>
        <taxon>Sordariomycetes</taxon>
        <taxon>Hypocreomycetidae</taxon>
        <taxon>Glomerellales</taxon>
        <taxon>Glomerellaceae</taxon>
        <taxon>Colletotrichum</taxon>
        <taxon>Colletotrichum gloeosporioides species complex</taxon>
    </lineage>
</organism>
<dbReference type="Proteomes" id="UP000711996">
    <property type="component" value="Unassembled WGS sequence"/>
</dbReference>
<reference evidence="1" key="1">
    <citation type="submission" date="2019-06" db="EMBL/GenBank/DDBJ databases">
        <authorList>
            <person name="Gan P."/>
            <person name="Shirasu K."/>
        </authorList>
    </citation>
    <scope>NUCLEOTIDE SEQUENCE [LARGE SCALE GENOMIC DNA]</scope>
    <source>
        <strain evidence="1">CAD2</strain>
    </source>
</reference>
<dbReference type="InterPro" id="IPR053008">
    <property type="entry name" value="Phomopsin_biosynth_assoc"/>
</dbReference>
<name>A0A9P5F5Y0_COLSI</name>
<accession>A0A9P5F5Y0</accession>
<dbReference type="EMBL" id="QPMT01000001">
    <property type="protein sequence ID" value="KAF4867051.1"/>
    <property type="molecule type" value="Genomic_DNA"/>
</dbReference>
<dbReference type="AlphaFoldDB" id="A0A9P5F5Y0"/>
<dbReference type="OrthoDB" id="3501153at2759"/>
<gene>
    <name evidence="1" type="ORF">CGCSCA2_v000455</name>
</gene>
<evidence type="ECO:0000313" key="1">
    <source>
        <dbReference type="EMBL" id="KAF4867051.1"/>
    </source>
</evidence>
<evidence type="ECO:0000313" key="2">
    <source>
        <dbReference type="Proteomes" id="UP000711996"/>
    </source>
</evidence>
<keyword evidence="2" id="KW-1185">Reference proteome</keyword>
<dbReference type="PANTHER" id="PTHR35896:SF3">
    <property type="entry name" value="MAJOR FACILITATOR SUPERFAMILY TRANSPORTER"/>
    <property type="match status" value="1"/>
</dbReference>
<sequence>MHFSVFESKKANYSSLPSTAEEISSSCNGDDSEVPEPPAKHYTTALASSRTLICHALLTILGLSGVAYFIGSQNSGPRPPQPVSCQCGSSVSEALNLGCKYDTLSVSWLPDHCREDELVAEFDRAGPNGSWPYYADKNATIPINIESISRLADLPHEQAIFYTSTGWHIAHCAFYWRKEFRMRAKGLGTESRYDKESHIEHCYEIFMSEDALHEVNVASPVWIGGDGQGKSHSSHHHGA</sequence>
<dbReference type="PANTHER" id="PTHR35896">
    <property type="entry name" value="IG-LIKE DOMAIN-CONTAINING PROTEIN"/>
    <property type="match status" value="1"/>
</dbReference>
<protein>
    <submittedName>
        <fullName evidence="1">Uncharacterized protein</fullName>
    </submittedName>
</protein>
<comment type="caution">
    <text evidence="1">The sequence shown here is derived from an EMBL/GenBank/DDBJ whole genome shotgun (WGS) entry which is preliminary data.</text>
</comment>